<accession>A0A392U806</accession>
<comment type="caution">
    <text evidence="1">The sequence shown here is derived from an EMBL/GenBank/DDBJ whole genome shotgun (WGS) entry which is preliminary data.</text>
</comment>
<dbReference type="EMBL" id="LXQA010738786">
    <property type="protein sequence ID" value="MCI68560.1"/>
    <property type="molecule type" value="Genomic_DNA"/>
</dbReference>
<reference evidence="1 2" key="1">
    <citation type="journal article" date="2018" name="Front. Plant Sci.">
        <title>Red Clover (Trifolium pratense) and Zigzag Clover (T. medium) - A Picture of Genomic Similarities and Differences.</title>
        <authorList>
            <person name="Dluhosova J."/>
            <person name="Istvanek J."/>
            <person name="Nedelnik J."/>
            <person name="Repkova J."/>
        </authorList>
    </citation>
    <scope>NUCLEOTIDE SEQUENCE [LARGE SCALE GENOMIC DNA]</scope>
    <source>
        <strain evidence="2">cv. 10/8</strain>
        <tissue evidence="1">Leaf</tissue>
    </source>
</reference>
<name>A0A392U806_9FABA</name>
<evidence type="ECO:0000313" key="2">
    <source>
        <dbReference type="Proteomes" id="UP000265520"/>
    </source>
</evidence>
<proteinExistence type="predicted"/>
<keyword evidence="2" id="KW-1185">Reference proteome</keyword>
<evidence type="ECO:0000313" key="1">
    <source>
        <dbReference type="EMBL" id="MCI68560.1"/>
    </source>
</evidence>
<protein>
    <submittedName>
        <fullName evidence="1">Uncharacterized protein</fullName>
    </submittedName>
</protein>
<dbReference type="AlphaFoldDB" id="A0A392U806"/>
<sequence>TIFGEAFRAELLDCIGGNCGLDERDCFGGRLSALLPGAAMFCESGHG</sequence>
<dbReference type="Proteomes" id="UP000265520">
    <property type="component" value="Unassembled WGS sequence"/>
</dbReference>
<organism evidence="1 2">
    <name type="scientific">Trifolium medium</name>
    <dbReference type="NCBI Taxonomy" id="97028"/>
    <lineage>
        <taxon>Eukaryota</taxon>
        <taxon>Viridiplantae</taxon>
        <taxon>Streptophyta</taxon>
        <taxon>Embryophyta</taxon>
        <taxon>Tracheophyta</taxon>
        <taxon>Spermatophyta</taxon>
        <taxon>Magnoliopsida</taxon>
        <taxon>eudicotyledons</taxon>
        <taxon>Gunneridae</taxon>
        <taxon>Pentapetalae</taxon>
        <taxon>rosids</taxon>
        <taxon>fabids</taxon>
        <taxon>Fabales</taxon>
        <taxon>Fabaceae</taxon>
        <taxon>Papilionoideae</taxon>
        <taxon>50 kb inversion clade</taxon>
        <taxon>NPAAA clade</taxon>
        <taxon>Hologalegina</taxon>
        <taxon>IRL clade</taxon>
        <taxon>Trifolieae</taxon>
        <taxon>Trifolium</taxon>
    </lineage>
</organism>
<feature type="non-terminal residue" evidence="1">
    <location>
        <position position="1"/>
    </location>
</feature>